<dbReference type="Proteomes" id="UP000250321">
    <property type="component" value="Unassembled WGS sequence"/>
</dbReference>
<dbReference type="AlphaFoldDB" id="A0A314XNU1"/>
<name>A0A314XNU1_PRUYE</name>
<reference evidence="1 2" key="1">
    <citation type="submission" date="2018-02" db="EMBL/GenBank/DDBJ databases">
        <title>Draft genome of wild Prunus yedoensis var. nudiflora.</title>
        <authorList>
            <person name="Baek S."/>
            <person name="Kim J.-H."/>
            <person name="Choi K."/>
            <person name="Kim G.-B."/>
            <person name="Cho A."/>
            <person name="Jang H."/>
            <person name="Shin C.-H."/>
            <person name="Yu H.-J."/>
            <person name="Mun J.-H."/>
        </authorList>
    </citation>
    <scope>NUCLEOTIDE SEQUENCE [LARGE SCALE GENOMIC DNA]</scope>
    <source>
        <strain evidence="2">cv. Jeju island</strain>
        <tissue evidence="1">Leaf</tissue>
    </source>
</reference>
<evidence type="ECO:0000313" key="1">
    <source>
        <dbReference type="EMBL" id="PQP92567.1"/>
    </source>
</evidence>
<keyword evidence="2" id="KW-1185">Reference proteome</keyword>
<proteinExistence type="predicted"/>
<sequence length="77" mass="9059">MASCSETVNALEVPPWEELLHLAHSRSTNDHNLDYISDYHDTHRDLSKSRKVWDFQQYYLALDNQNNEDGSLQRNPQ</sequence>
<protein>
    <submittedName>
        <fullName evidence="1">Uncharacterized protein</fullName>
    </submittedName>
</protein>
<comment type="caution">
    <text evidence="1">The sequence shown here is derived from an EMBL/GenBank/DDBJ whole genome shotgun (WGS) entry which is preliminary data.</text>
</comment>
<accession>A0A314XNU1</accession>
<organism evidence="1 2">
    <name type="scientific">Prunus yedoensis var. nudiflora</name>
    <dbReference type="NCBI Taxonomy" id="2094558"/>
    <lineage>
        <taxon>Eukaryota</taxon>
        <taxon>Viridiplantae</taxon>
        <taxon>Streptophyta</taxon>
        <taxon>Embryophyta</taxon>
        <taxon>Tracheophyta</taxon>
        <taxon>Spermatophyta</taxon>
        <taxon>Magnoliopsida</taxon>
        <taxon>eudicotyledons</taxon>
        <taxon>Gunneridae</taxon>
        <taxon>Pentapetalae</taxon>
        <taxon>rosids</taxon>
        <taxon>fabids</taxon>
        <taxon>Rosales</taxon>
        <taxon>Rosaceae</taxon>
        <taxon>Amygdaloideae</taxon>
        <taxon>Amygdaleae</taxon>
        <taxon>Prunus</taxon>
    </lineage>
</organism>
<gene>
    <name evidence="1" type="ORF">Pyn_29345</name>
</gene>
<evidence type="ECO:0000313" key="2">
    <source>
        <dbReference type="Proteomes" id="UP000250321"/>
    </source>
</evidence>
<dbReference type="EMBL" id="PJQY01002555">
    <property type="protein sequence ID" value="PQP92567.1"/>
    <property type="molecule type" value="Genomic_DNA"/>
</dbReference>